<dbReference type="PANTHER" id="PTHR33744">
    <property type="entry name" value="CARBOHYDRATE DIACID REGULATOR"/>
    <property type="match status" value="1"/>
</dbReference>
<dbReference type="Gene3D" id="1.10.10.2840">
    <property type="entry name" value="PucR C-terminal helix-turn-helix domain"/>
    <property type="match status" value="1"/>
</dbReference>
<dbReference type="PANTHER" id="PTHR33744:SF17">
    <property type="entry name" value="CONSERVED PROTEIN"/>
    <property type="match status" value="1"/>
</dbReference>
<organism evidence="2">
    <name type="scientific">freshwater metagenome</name>
    <dbReference type="NCBI Taxonomy" id="449393"/>
    <lineage>
        <taxon>unclassified sequences</taxon>
        <taxon>metagenomes</taxon>
        <taxon>ecological metagenomes</taxon>
    </lineage>
</organism>
<dbReference type="InterPro" id="IPR025736">
    <property type="entry name" value="PucR_C-HTH_dom"/>
</dbReference>
<dbReference type="Pfam" id="PF13556">
    <property type="entry name" value="HTH_30"/>
    <property type="match status" value="1"/>
</dbReference>
<dbReference type="InterPro" id="IPR042070">
    <property type="entry name" value="PucR_C-HTH_sf"/>
</dbReference>
<evidence type="ECO:0000259" key="1">
    <source>
        <dbReference type="Pfam" id="PF13556"/>
    </source>
</evidence>
<proteinExistence type="predicted"/>
<dbReference type="InterPro" id="IPR051448">
    <property type="entry name" value="CdaR-like_regulators"/>
</dbReference>
<gene>
    <name evidence="2" type="ORF">UFOPK3472_04042</name>
</gene>
<evidence type="ECO:0000313" key="2">
    <source>
        <dbReference type="EMBL" id="CAB4930178.1"/>
    </source>
</evidence>
<accession>A0A6J7IG70</accession>
<feature type="domain" description="PucR C-terminal helix-turn-helix" evidence="1">
    <location>
        <begin position="193"/>
        <end position="250"/>
    </location>
</feature>
<dbReference type="EMBL" id="CAFBLX010000462">
    <property type="protein sequence ID" value="CAB4930178.1"/>
    <property type="molecule type" value="Genomic_DNA"/>
</dbReference>
<sequence>MAALQRAAADAAPLLSQRAQAAGIERPRARELLTDPAAVTPHGQLYTVVAARTASDRPEAAASRLRGMLELTFGQQQDSGAVVIDGAVYLVMRSENSVTVGELEQLRLRAVSSLGIPVMFAIGGPDERPSTARVHAQWALDACEDGSPTVLFDDVRVHATLRRAGAALSEVSLALPAVERMLACDVTEGTDYAATVLALLAHESNVAAASASLYLHPNTFRYRLRRTKELFGLDLADADTRLLAWMSLRLGGER</sequence>
<name>A0A6J7IG70_9ZZZZ</name>
<protein>
    <submittedName>
        <fullName evidence="2">Unannotated protein</fullName>
    </submittedName>
</protein>
<dbReference type="AlphaFoldDB" id="A0A6J7IG70"/>
<reference evidence="2" key="1">
    <citation type="submission" date="2020-05" db="EMBL/GenBank/DDBJ databases">
        <authorList>
            <person name="Chiriac C."/>
            <person name="Salcher M."/>
            <person name="Ghai R."/>
            <person name="Kavagutti S V."/>
        </authorList>
    </citation>
    <scope>NUCLEOTIDE SEQUENCE</scope>
</reference>